<gene>
    <name evidence="2" type="ORF">FB388_4173</name>
</gene>
<dbReference type="AlphaFoldDB" id="A0A543FSZ9"/>
<evidence type="ECO:0000313" key="3">
    <source>
        <dbReference type="Proteomes" id="UP000319818"/>
    </source>
</evidence>
<evidence type="ECO:0000256" key="1">
    <source>
        <dbReference type="SAM" id="MobiDB-lite"/>
    </source>
</evidence>
<dbReference type="Proteomes" id="UP000319818">
    <property type="component" value="Unassembled WGS sequence"/>
</dbReference>
<name>A0A543FSZ9_9PSEU</name>
<comment type="caution">
    <text evidence="2">The sequence shown here is derived from an EMBL/GenBank/DDBJ whole genome shotgun (WGS) entry which is preliminary data.</text>
</comment>
<organism evidence="2 3">
    <name type="scientific">Pseudonocardia cypriaca</name>
    <dbReference type="NCBI Taxonomy" id="882449"/>
    <lineage>
        <taxon>Bacteria</taxon>
        <taxon>Bacillati</taxon>
        <taxon>Actinomycetota</taxon>
        <taxon>Actinomycetes</taxon>
        <taxon>Pseudonocardiales</taxon>
        <taxon>Pseudonocardiaceae</taxon>
        <taxon>Pseudonocardia</taxon>
    </lineage>
</organism>
<sequence length="54" mass="5815">MFRMDAVEYEAVRSRFAERAEAAARDLLADPASGRQWPRSGCEAGAGSRQAVSG</sequence>
<dbReference type="EMBL" id="VFPH01000002">
    <property type="protein sequence ID" value="TQM36977.1"/>
    <property type="molecule type" value="Genomic_DNA"/>
</dbReference>
<evidence type="ECO:0000313" key="2">
    <source>
        <dbReference type="EMBL" id="TQM36977.1"/>
    </source>
</evidence>
<keyword evidence="3" id="KW-1185">Reference proteome</keyword>
<proteinExistence type="predicted"/>
<accession>A0A543FSZ9</accession>
<reference evidence="2 3" key="1">
    <citation type="submission" date="2019-06" db="EMBL/GenBank/DDBJ databases">
        <title>Sequencing the genomes of 1000 actinobacteria strains.</title>
        <authorList>
            <person name="Klenk H.-P."/>
        </authorList>
    </citation>
    <scope>NUCLEOTIDE SEQUENCE [LARGE SCALE GENOMIC DNA]</scope>
    <source>
        <strain evidence="2 3">DSM 45511</strain>
    </source>
</reference>
<protein>
    <submittedName>
        <fullName evidence="2">Uncharacterized protein</fullName>
    </submittedName>
</protein>
<feature type="region of interest" description="Disordered" evidence="1">
    <location>
        <begin position="31"/>
        <end position="54"/>
    </location>
</feature>